<feature type="transmembrane region" description="Helical" evidence="1">
    <location>
        <begin position="279"/>
        <end position="298"/>
    </location>
</feature>
<evidence type="ECO:0000313" key="4">
    <source>
        <dbReference type="Proteomes" id="UP000183317"/>
    </source>
</evidence>
<keyword evidence="1" id="KW-1133">Transmembrane helix</keyword>
<reference evidence="3 4" key="1">
    <citation type="journal article" date="2016" name="Nat. Commun.">
        <title>Thousands of microbial genomes shed light on interconnected biogeochemical processes in an aquifer system.</title>
        <authorList>
            <person name="Anantharaman K."/>
            <person name="Brown C.T."/>
            <person name="Hug L.A."/>
            <person name="Sharon I."/>
            <person name="Castelle C.J."/>
            <person name="Probst A.J."/>
            <person name="Thomas B.C."/>
            <person name="Singh A."/>
            <person name="Wilkins M.J."/>
            <person name="Karaoz U."/>
            <person name="Brodie E.L."/>
            <person name="Williams K.H."/>
            <person name="Hubbard S.S."/>
            <person name="Banfield J.F."/>
        </authorList>
    </citation>
    <scope>NUCLEOTIDE SEQUENCE [LARGE SCALE GENOMIC DNA]</scope>
</reference>
<comment type="caution">
    <text evidence="3">The sequence shown here is derived from an EMBL/GenBank/DDBJ whole genome shotgun (WGS) entry which is preliminary data.</text>
</comment>
<feature type="transmembrane region" description="Helical" evidence="1">
    <location>
        <begin position="166"/>
        <end position="198"/>
    </location>
</feature>
<proteinExistence type="predicted"/>
<dbReference type="AlphaFoldDB" id="A0A1F5MFY0"/>
<feature type="transmembrane region" description="Helical" evidence="1">
    <location>
        <begin position="62"/>
        <end position="81"/>
    </location>
</feature>
<keyword evidence="1" id="KW-0812">Transmembrane</keyword>
<feature type="transmembrane region" description="Helical" evidence="1">
    <location>
        <begin position="305"/>
        <end position="322"/>
    </location>
</feature>
<sequence>MKKIILILFLITLPSLLPYFNSRFFYTQDYIFIARLQQVSVALSDGQFPVRWAPDLRFGEPIFNFYASLPFYLGFLINLLGFDYIWTAKILFMLSSFLSAITMFVFVRKLFSEKAAYFSSVIYVWAPYRAVDMYVRGAIAEAWAFVFFPLIFYASLLVVERRSHRSIAFLGLSISGLFLTHNVTSLMFMPFLGLWWLYLIIQKKNWKLSLSLIGSFILGIGISSFFLLPALAERQFIQTKYLIVGYFDFRAHFVALKQFFSTFWGYGSSLWGLDDGLSFQIGLANWGIIILAGVLGFVNRKNKKLLSLFVFLGFSFTLSLFFQHNKSAFIWEAIPSMAFIQFPWRFLSISVFITAIIGGLVIDNLKYKSKILYLVLFFFVISFSFSFFKPKEYVDDSFFDKFINIETMRQGVDLTKDYLPVWVATIDGEVFNDFKTETGEMETNDFKRASDKFSGNVVVKSKANILAPITYFPGWQVWVNGKILPQQSPSSMGLISFELLPGSYKIDVKLTNTPIRSIGNILSLISIGLVVVLFL</sequence>
<feature type="transmembrane region" description="Helical" evidence="1">
    <location>
        <begin position="371"/>
        <end position="388"/>
    </location>
</feature>
<feature type="transmembrane region" description="Helical" evidence="1">
    <location>
        <begin position="342"/>
        <end position="362"/>
    </location>
</feature>
<keyword evidence="1" id="KW-0472">Membrane</keyword>
<feature type="transmembrane region" description="Helical" evidence="1">
    <location>
        <begin position="90"/>
        <end position="111"/>
    </location>
</feature>
<protein>
    <recommendedName>
        <fullName evidence="2">Membrane protein 6-pyruvoyl-tetrahydropterin synthase-related domain-containing protein</fullName>
    </recommendedName>
</protein>
<feature type="transmembrane region" description="Helical" evidence="1">
    <location>
        <begin position="517"/>
        <end position="534"/>
    </location>
</feature>
<evidence type="ECO:0000256" key="1">
    <source>
        <dbReference type="SAM" id="Phobius"/>
    </source>
</evidence>
<organism evidence="3 4">
    <name type="scientific">Candidatus Daviesbacteria bacterium RIFCSPLOWO2_02_FULL_36_8</name>
    <dbReference type="NCBI Taxonomy" id="1797793"/>
    <lineage>
        <taxon>Bacteria</taxon>
        <taxon>Candidatus Daviesiibacteriota</taxon>
    </lineage>
</organism>
<feature type="transmembrane region" description="Helical" evidence="1">
    <location>
        <begin position="142"/>
        <end position="159"/>
    </location>
</feature>
<feature type="domain" description="Membrane protein 6-pyruvoyl-tetrahydropterin synthase-related" evidence="2">
    <location>
        <begin position="63"/>
        <end position="387"/>
    </location>
</feature>
<evidence type="ECO:0000259" key="2">
    <source>
        <dbReference type="Pfam" id="PF10131"/>
    </source>
</evidence>
<feature type="transmembrane region" description="Helical" evidence="1">
    <location>
        <begin position="210"/>
        <end position="232"/>
    </location>
</feature>
<dbReference type="Pfam" id="PF10131">
    <property type="entry name" value="PTPS_related"/>
    <property type="match status" value="1"/>
</dbReference>
<dbReference type="Proteomes" id="UP000183317">
    <property type="component" value="Unassembled WGS sequence"/>
</dbReference>
<evidence type="ECO:0000313" key="3">
    <source>
        <dbReference type="EMBL" id="OGE64263.1"/>
    </source>
</evidence>
<accession>A0A1F5MFY0</accession>
<dbReference type="InterPro" id="IPR018776">
    <property type="entry name" value="Membrane_prot_PTPS-rel_domain"/>
</dbReference>
<dbReference type="EMBL" id="MFDU01000025">
    <property type="protein sequence ID" value="OGE64263.1"/>
    <property type="molecule type" value="Genomic_DNA"/>
</dbReference>
<gene>
    <name evidence="3" type="ORF">A3J13_01165</name>
</gene>
<name>A0A1F5MFY0_9BACT</name>